<proteinExistence type="predicted"/>
<dbReference type="SUPFAM" id="SSF56935">
    <property type="entry name" value="Porins"/>
    <property type="match status" value="1"/>
</dbReference>
<evidence type="ECO:0000256" key="2">
    <source>
        <dbReference type="ARBA" id="ARBA00023136"/>
    </source>
</evidence>
<dbReference type="InterPro" id="IPR057601">
    <property type="entry name" value="Oar-like_b-barrel"/>
</dbReference>
<dbReference type="EMBL" id="JBJYXY010000001">
    <property type="protein sequence ID" value="MFN2974217.1"/>
    <property type="molecule type" value="Genomic_DNA"/>
</dbReference>
<evidence type="ECO:0000259" key="5">
    <source>
        <dbReference type="Pfam" id="PF25183"/>
    </source>
</evidence>
<keyword evidence="4" id="KW-0732">Signal</keyword>
<dbReference type="SUPFAM" id="SSF49464">
    <property type="entry name" value="Carboxypeptidase regulatory domain-like"/>
    <property type="match status" value="1"/>
</dbReference>
<dbReference type="InterPro" id="IPR008969">
    <property type="entry name" value="CarboxyPept-like_regulatory"/>
</dbReference>
<dbReference type="InterPro" id="IPR036942">
    <property type="entry name" value="Beta-barrel_TonB_sf"/>
</dbReference>
<keyword evidence="7" id="KW-1185">Reference proteome</keyword>
<keyword evidence="3" id="KW-0998">Cell outer membrane</keyword>
<dbReference type="Pfam" id="PF25183">
    <property type="entry name" value="OMP_b-brl_4"/>
    <property type="match status" value="2"/>
</dbReference>
<comment type="caution">
    <text evidence="6">The sequence shown here is derived from an EMBL/GenBank/DDBJ whole genome shotgun (WGS) entry which is preliminary data.</text>
</comment>
<feature type="domain" description="TonB-dependent transporter Oar-like beta-barrel" evidence="5">
    <location>
        <begin position="283"/>
        <end position="537"/>
    </location>
</feature>
<keyword evidence="2" id="KW-0472">Membrane</keyword>
<dbReference type="RefSeq" id="WP_263414213.1">
    <property type="nucleotide sequence ID" value="NZ_BAABBH010000001.1"/>
</dbReference>
<reference evidence="6 7" key="1">
    <citation type="submission" date="2024-12" db="EMBL/GenBank/DDBJ databases">
        <authorList>
            <person name="Lee Y."/>
        </authorList>
    </citation>
    <scope>NUCLEOTIDE SEQUENCE [LARGE SCALE GENOMIC DNA]</scope>
    <source>
        <strain evidence="6 7">03SUJ4</strain>
    </source>
</reference>
<evidence type="ECO:0000313" key="6">
    <source>
        <dbReference type="EMBL" id="MFN2974217.1"/>
    </source>
</evidence>
<protein>
    <submittedName>
        <fullName evidence="6">TonB-dependent receptor</fullName>
    </submittedName>
</protein>
<accession>A0ABW9KF11</accession>
<keyword evidence="6" id="KW-0675">Receptor</keyword>
<evidence type="ECO:0000256" key="4">
    <source>
        <dbReference type="SAM" id="SignalP"/>
    </source>
</evidence>
<evidence type="ECO:0000256" key="3">
    <source>
        <dbReference type="ARBA" id="ARBA00023237"/>
    </source>
</evidence>
<feature type="signal peptide" evidence="4">
    <location>
        <begin position="1"/>
        <end position="24"/>
    </location>
</feature>
<gene>
    <name evidence="6" type="ORF">ACK2TP_00435</name>
</gene>
<sequence length="905" mass="97350">MRHKALLAATPLAAAVLIVANTRAQDCSRAQIEVLDSTGAAIVGASVVVDNKSAGITDAHGHFATACLTSAAHTARVAAENFETVTAKLDPARTLTLRLKPSTAETIDAVDEDPVSNTSVAGTKELKGDEIKQLADDPDEFGRQLQVLAAAAGGAPGQAIIAVDGFQNGGRIPPKSAIAFIRVNPDLFSAEYERPPYQGGRVEIYTKPGQGKLHGALFTTQSGQFLNAADPFAPSKAAIGRQRYGFELGGPIKTNRADFFVALEHRQIDQFAVVNAVTLDANAQPQQVTANVATPQSLWEASARFGLLLGPHNNFTGTYTATVNGLTNQGVGGTTLQQAGYNSAQSEHSIRLTNLQTVSANLLHESRLGLTWRLRDDTPLSSAPQLSVAGAFTGGGATTQALRSHELDTEFDDDILLQRKKHSIKAGLQLLNIRLNDDLPTNHNGTFIFGGGTAPVLNANNTATSQTTVITGLEQYRRALLNLPGGTPTQFAITTGAIPLGLNQLRVVLFAQDQWKLRPRLELSGGLRWSMQTAPTTLGNIAPRIGVAWAPDRKQRWVLHARTGLFFSAIDNQTTLEANRLNGINQTQLQITNPQYTAPLTTGTARVTTLRAPLPQLSQVPSIQTHFGIEHDFPQHWHAQVNLYLARAWNDLRSRNINAPLPTASTQANPNNTRPGAPDLNLYQYQQTGNLGGNVLFAGVDQHSFKRLQIFAGYIRMNLRTNADTNALFPQSSYSEAGEYARPTWQNTHHVIAFTNYVFPLGFVLSNQFDAASGTPFNITTGFDNNGDGIFNDRPYFASQSDASAIATPFGTLTSNTASTAASITRNAGTLPWNIHLDANLSREFKLPHHANSEARSLTANIRSANLLNHTNVTAVGGVLGSPLFNRAYAADPGRRIEAGLRFAF</sequence>
<comment type="subcellular location">
    <subcellularLocation>
        <location evidence="1">Cell outer membrane</location>
    </subcellularLocation>
</comment>
<evidence type="ECO:0000313" key="7">
    <source>
        <dbReference type="Proteomes" id="UP001634747"/>
    </source>
</evidence>
<organism evidence="6 7">
    <name type="scientific">Terriglobus aquaticus</name>
    <dbReference type="NCBI Taxonomy" id="940139"/>
    <lineage>
        <taxon>Bacteria</taxon>
        <taxon>Pseudomonadati</taxon>
        <taxon>Acidobacteriota</taxon>
        <taxon>Terriglobia</taxon>
        <taxon>Terriglobales</taxon>
        <taxon>Acidobacteriaceae</taxon>
        <taxon>Terriglobus</taxon>
    </lineage>
</organism>
<dbReference type="Proteomes" id="UP001634747">
    <property type="component" value="Unassembled WGS sequence"/>
</dbReference>
<feature type="chain" id="PRO_5046128087" evidence="4">
    <location>
        <begin position="25"/>
        <end position="905"/>
    </location>
</feature>
<evidence type="ECO:0000256" key="1">
    <source>
        <dbReference type="ARBA" id="ARBA00004442"/>
    </source>
</evidence>
<name>A0ABW9KF11_9BACT</name>
<feature type="domain" description="TonB-dependent transporter Oar-like beta-barrel" evidence="5">
    <location>
        <begin position="206"/>
        <end position="275"/>
    </location>
</feature>
<dbReference type="Gene3D" id="2.40.170.20">
    <property type="entry name" value="TonB-dependent receptor, beta-barrel domain"/>
    <property type="match status" value="1"/>
</dbReference>